<comment type="caution">
    <text evidence="2">The sequence shown here is derived from an EMBL/GenBank/DDBJ whole genome shotgun (WGS) entry which is preliminary data.</text>
</comment>
<dbReference type="AlphaFoldDB" id="A0AAD7G6D8"/>
<proteinExistence type="predicted"/>
<reference evidence="2" key="1">
    <citation type="submission" date="2023-03" db="EMBL/GenBank/DDBJ databases">
        <title>Massive genome expansion in bonnet fungi (Mycena s.s.) driven by repeated elements and novel gene families across ecological guilds.</title>
        <authorList>
            <consortium name="Lawrence Berkeley National Laboratory"/>
            <person name="Harder C.B."/>
            <person name="Miyauchi S."/>
            <person name="Viragh M."/>
            <person name="Kuo A."/>
            <person name="Thoen E."/>
            <person name="Andreopoulos B."/>
            <person name="Lu D."/>
            <person name="Skrede I."/>
            <person name="Drula E."/>
            <person name="Henrissat B."/>
            <person name="Morin E."/>
            <person name="Kohler A."/>
            <person name="Barry K."/>
            <person name="LaButti K."/>
            <person name="Morin E."/>
            <person name="Salamov A."/>
            <person name="Lipzen A."/>
            <person name="Mereny Z."/>
            <person name="Hegedus B."/>
            <person name="Baldrian P."/>
            <person name="Stursova M."/>
            <person name="Weitz H."/>
            <person name="Taylor A."/>
            <person name="Grigoriev I.V."/>
            <person name="Nagy L.G."/>
            <person name="Martin F."/>
            <person name="Kauserud H."/>
        </authorList>
    </citation>
    <scope>NUCLEOTIDE SEQUENCE</scope>
    <source>
        <strain evidence="2">CBHHK067</strain>
    </source>
</reference>
<dbReference type="Proteomes" id="UP001221757">
    <property type="component" value="Unassembled WGS sequence"/>
</dbReference>
<sequence>MIGTSAEGAGVEVPLTAEAVASASKRFASVDDAGGARSVPEEGGPACEEEDGVGSLISLRRQRATVVAGAC</sequence>
<feature type="region of interest" description="Disordered" evidence="1">
    <location>
        <begin position="31"/>
        <end position="51"/>
    </location>
</feature>
<gene>
    <name evidence="2" type="ORF">B0H17DRAFT_1085564</name>
</gene>
<evidence type="ECO:0000313" key="2">
    <source>
        <dbReference type="EMBL" id="KAJ7671020.1"/>
    </source>
</evidence>
<name>A0AAD7G6D8_MYCRO</name>
<evidence type="ECO:0000256" key="1">
    <source>
        <dbReference type="SAM" id="MobiDB-lite"/>
    </source>
</evidence>
<evidence type="ECO:0000313" key="3">
    <source>
        <dbReference type="Proteomes" id="UP001221757"/>
    </source>
</evidence>
<organism evidence="2 3">
    <name type="scientific">Mycena rosella</name>
    <name type="common">Pink bonnet</name>
    <name type="synonym">Agaricus rosellus</name>
    <dbReference type="NCBI Taxonomy" id="1033263"/>
    <lineage>
        <taxon>Eukaryota</taxon>
        <taxon>Fungi</taxon>
        <taxon>Dikarya</taxon>
        <taxon>Basidiomycota</taxon>
        <taxon>Agaricomycotina</taxon>
        <taxon>Agaricomycetes</taxon>
        <taxon>Agaricomycetidae</taxon>
        <taxon>Agaricales</taxon>
        <taxon>Marasmiineae</taxon>
        <taxon>Mycenaceae</taxon>
        <taxon>Mycena</taxon>
    </lineage>
</organism>
<accession>A0AAD7G6D8</accession>
<protein>
    <submittedName>
        <fullName evidence="2">Uncharacterized protein</fullName>
    </submittedName>
</protein>
<keyword evidence="3" id="KW-1185">Reference proteome</keyword>
<dbReference type="EMBL" id="JARKIE010000177">
    <property type="protein sequence ID" value="KAJ7671020.1"/>
    <property type="molecule type" value="Genomic_DNA"/>
</dbReference>